<dbReference type="OrthoDB" id="10039147at2759"/>
<evidence type="ECO:0000256" key="6">
    <source>
        <dbReference type="SAM" id="Phobius"/>
    </source>
</evidence>
<dbReference type="GO" id="GO:0032469">
    <property type="term" value="P:endoplasmic reticulum calcium ion homeostasis"/>
    <property type="evidence" value="ECO:0007669"/>
    <property type="project" value="InterPro"/>
</dbReference>
<dbReference type="GO" id="GO:0005509">
    <property type="term" value="F:calcium ion binding"/>
    <property type="evidence" value="ECO:0007669"/>
    <property type="project" value="InterPro"/>
</dbReference>
<gene>
    <name evidence="7" type="ORF">FRX48_04573</name>
</gene>
<evidence type="ECO:0000256" key="4">
    <source>
        <dbReference type="ARBA" id="ARBA00023136"/>
    </source>
</evidence>
<protein>
    <submittedName>
        <fullName evidence="7">Duf1682 domain-containing protein</fullName>
    </submittedName>
</protein>
<dbReference type="PANTHER" id="PTHR12883:SF0">
    <property type="entry name" value="PAT COMPLEX SUBUNIT CCDC47"/>
    <property type="match status" value="1"/>
</dbReference>
<evidence type="ECO:0000313" key="8">
    <source>
        <dbReference type="Proteomes" id="UP000324767"/>
    </source>
</evidence>
<sequence length="462" mass="52174">MDALLKGLFRGSKSAPSAASSPDDADFADFAGAPAPSPASILPVSESLTSAQAAVPTFGSPSAVPYTKWYRVWERVTYRDFWQEAFILPFILAIVFLHVWGRGKNKRKARSWIQAHAPVLEKEFAVVGFGGRQPPSIDDVQSSGLAKASLSDDLDIPSELLKEKTAQEYVTYATGRQNVAFLDVKIKLFKRYNPGYLVAESIMAFFIDSIKTPIERMEATAYAFDGKEKDLIPVPNKQERDNLEARVKSIQSSYDGFVWAVVNKDGMRQLRDDRYDISLTSTKDHPRLPPWATVMSESAEVTETLLTPELIKAIEQAGDAFEHLIVTDQPADKPLKLNDTTPRKRLHLSLRLPPTTTPEAYTRTLPLFTLFLRLPDLLASSAHFRPEVLRKIRGTRDAAIAKLRKVDEDERAEERKLEGDRKKKEVREGRLKGMSAEEQRRFLERERERGQKRQGKKMTRKA</sequence>
<keyword evidence="2 6" id="KW-0812">Transmembrane</keyword>
<evidence type="ECO:0000313" key="7">
    <source>
        <dbReference type="EMBL" id="KAA6411293.1"/>
    </source>
</evidence>
<organism evidence="7 8">
    <name type="scientific">Lasallia pustulata</name>
    <dbReference type="NCBI Taxonomy" id="136370"/>
    <lineage>
        <taxon>Eukaryota</taxon>
        <taxon>Fungi</taxon>
        <taxon>Dikarya</taxon>
        <taxon>Ascomycota</taxon>
        <taxon>Pezizomycotina</taxon>
        <taxon>Lecanoromycetes</taxon>
        <taxon>OSLEUM clade</taxon>
        <taxon>Umbilicariomycetidae</taxon>
        <taxon>Umbilicariales</taxon>
        <taxon>Umbilicariaceae</taxon>
        <taxon>Lasallia</taxon>
    </lineage>
</organism>
<dbReference type="PANTHER" id="PTHR12883">
    <property type="entry name" value="ADIPOCYTE-SPECIFIC PROTEIN 4-RELATED"/>
    <property type="match status" value="1"/>
</dbReference>
<dbReference type="GO" id="GO:0016020">
    <property type="term" value="C:membrane"/>
    <property type="evidence" value="ECO:0007669"/>
    <property type="project" value="UniProtKB-SubCell"/>
</dbReference>
<keyword evidence="4 6" id="KW-0472">Membrane</keyword>
<feature type="region of interest" description="Disordered" evidence="5">
    <location>
        <begin position="408"/>
        <end position="462"/>
    </location>
</feature>
<keyword evidence="3 6" id="KW-1133">Transmembrane helix</keyword>
<evidence type="ECO:0000256" key="1">
    <source>
        <dbReference type="ARBA" id="ARBA00004167"/>
    </source>
</evidence>
<dbReference type="AlphaFoldDB" id="A0A5M8PRG8"/>
<evidence type="ECO:0000256" key="3">
    <source>
        <dbReference type="ARBA" id="ARBA00022989"/>
    </source>
</evidence>
<comment type="caution">
    <text evidence="7">The sequence shown here is derived from an EMBL/GenBank/DDBJ whole genome shotgun (WGS) entry which is preliminary data.</text>
</comment>
<feature type="compositionally biased region" description="Basic residues" evidence="5">
    <location>
        <begin position="452"/>
        <end position="462"/>
    </location>
</feature>
<dbReference type="EMBL" id="VXIT01000007">
    <property type="protein sequence ID" value="KAA6411293.1"/>
    <property type="molecule type" value="Genomic_DNA"/>
</dbReference>
<evidence type="ECO:0000256" key="2">
    <source>
        <dbReference type="ARBA" id="ARBA00022692"/>
    </source>
</evidence>
<name>A0A5M8PRG8_9LECA</name>
<evidence type="ECO:0000256" key="5">
    <source>
        <dbReference type="SAM" id="MobiDB-lite"/>
    </source>
</evidence>
<dbReference type="Pfam" id="PF07946">
    <property type="entry name" value="CCDC47"/>
    <property type="match status" value="1"/>
</dbReference>
<dbReference type="InterPro" id="IPR012879">
    <property type="entry name" value="CCDC47"/>
</dbReference>
<feature type="transmembrane region" description="Helical" evidence="6">
    <location>
        <begin position="81"/>
        <end position="100"/>
    </location>
</feature>
<comment type="subcellular location">
    <subcellularLocation>
        <location evidence="1">Membrane</location>
        <topology evidence="1">Single-pass membrane protein</topology>
    </subcellularLocation>
</comment>
<proteinExistence type="predicted"/>
<accession>A0A5M8PRG8</accession>
<dbReference type="Proteomes" id="UP000324767">
    <property type="component" value="Unassembled WGS sequence"/>
</dbReference>
<feature type="compositionally biased region" description="Basic and acidic residues" evidence="5">
    <location>
        <begin position="408"/>
        <end position="451"/>
    </location>
</feature>
<reference evidence="7 8" key="1">
    <citation type="submission" date="2019-09" db="EMBL/GenBank/DDBJ databases">
        <title>The hologenome of the rock-dwelling lichen Lasallia pustulata.</title>
        <authorList>
            <person name="Greshake Tzovaras B."/>
            <person name="Segers F."/>
            <person name="Bicker A."/>
            <person name="Dal Grande F."/>
            <person name="Otte J."/>
            <person name="Hankeln T."/>
            <person name="Schmitt I."/>
            <person name="Ebersberger I."/>
        </authorList>
    </citation>
    <scope>NUCLEOTIDE SEQUENCE [LARGE SCALE GENOMIC DNA]</scope>
    <source>
        <strain evidence="7">A1-1</strain>
    </source>
</reference>
<dbReference type="GO" id="GO:0005783">
    <property type="term" value="C:endoplasmic reticulum"/>
    <property type="evidence" value="ECO:0007669"/>
    <property type="project" value="InterPro"/>
</dbReference>